<evidence type="ECO:0000313" key="3">
    <source>
        <dbReference type="EMBL" id="MBR1368832.1"/>
    </source>
</evidence>
<feature type="binding site" evidence="1">
    <location>
        <position position="66"/>
    </location>
    <ligand>
        <name>Mg(2+)</name>
        <dbReference type="ChEBI" id="CHEBI:18420"/>
        <label>2</label>
    </ligand>
</feature>
<feature type="domain" description="PurM-like N-terminal" evidence="2">
    <location>
        <begin position="21"/>
        <end position="128"/>
    </location>
</feature>
<keyword evidence="1" id="KW-0479">Metal-binding</keyword>
<keyword evidence="1" id="KW-0547">Nucleotide-binding</keyword>
<feature type="binding site" evidence="1">
    <location>
        <position position="193"/>
    </location>
    <ligand>
        <name>ATP</name>
        <dbReference type="ChEBI" id="CHEBI:30616"/>
    </ligand>
</feature>
<dbReference type="GO" id="GO:0009228">
    <property type="term" value="P:thiamine biosynthetic process"/>
    <property type="evidence" value="ECO:0007669"/>
    <property type="project" value="UniProtKB-KW"/>
</dbReference>
<keyword evidence="1" id="KW-0460">Magnesium</keyword>
<keyword evidence="4" id="KW-1185">Reference proteome</keyword>
<dbReference type="EMBL" id="JWHL01000004">
    <property type="protein sequence ID" value="MBR1368832.1"/>
    <property type="molecule type" value="Genomic_DNA"/>
</dbReference>
<dbReference type="GO" id="GO:0005524">
    <property type="term" value="F:ATP binding"/>
    <property type="evidence" value="ECO:0007669"/>
    <property type="project" value="UniProtKB-UniRule"/>
</dbReference>
<gene>
    <name evidence="1" type="primary">thiL</name>
    <name evidence="3" type="ORF">RJ53_04615</name>
</gene>
<feature type="binding site" evidence="1">
    <location>
        <position position="22"/>
    </location>
    <ligand>
        <name>Mg(2+)</name>
        <dbReference type="ChEBI" id="CHEBI:18420"/>
        <label>3</label>
    </ligand>
</feature>
<sequence length="287" mass="30295">MDDRALLDGIRMIVGEKETTDDCSVLAVGDRFLVMTTDMLHEMTDFPAGMTDHEIGWMAAAVTLSDIASMGAEPADLLMAVGLDRPERLAGITDGAADCCRSVGARLAGGDIDRHTELTIVSTAIGFVAGDRILRRSGARPGDLVCVTGLPGAAEAGLKGDPRFWKNLITPIPRVREGIAFAEGGATAMMDLSDGIVLSLYDLSRASGVGFSLDPALFPRIPGMPDPEATDLFLYGGGDFELIATIPEDRFPIPGVDATVIGVVTTEMAILSGGHPVPPRGYAHRWE</sequence>
<evidence type="ECO:0000259" key="2">
    <source>
        <dbReference type="Pfam" id="PF00586"/>
    </source>
</evidence>
<protein>
    <recommendedName>
        <fullName evidence="1">Thiamine-monophosphate kinase</fullName>
        <shortName evidence="1">TMP kinase</shortName>
        <shortName evidence="1">Thiamine-phosphate kinase</shortName>
        <ecNumber evidence="1">2.7.4.16</ecNumber>
    </recommendedName>
</protein>
<comment type="pathway">
    <text evidence="1">Cofactor biosynthesis; thiamine diphosphate biosynthesis; thiamine diphosphate from thiamine phosphate: step 1/1.</text>
</comment>
<feature type="binding site" evidence="1">
    <location>
        <begin position="110"/>
        <end position="111"/>
    </location>
    <ligand>
        <name>ATP</name>
        <dbReference type="ChEBI" id="CHEBI:30616"/>
    </ligand>
</feature>
<dbReference type="GO" id="GO:0009030">
    <property type="term" value="F:thiamine-phosphate kinase activity"/>
    <property type="evidence" value="ECO:0007669"/>
    <property type="project" value="UniProtKB-UniRule"/>
</dbReference>
<feature type="binding site" evidence="1">
    <location>
        <position position="36"/>
    </location>
    <ligand>
        <name>Mg(2+)</name>
        <dbReference type="ChEBI" id="CHEBI:18420"/>
        <label>4</label>
    </ligand>
</feature>
<name>A0A8J8B6N1_9EURY</name>
<feature type="binding site" evidence="1">
    <location>
        <position position="282"/>
    </location>
    <ligand>
        <name>substrate</name>
    </ligand>
</feature>
<feature type="binding site" evidence="1">
    <location>
        <position position="38"/>
    </location>
    <ligand>
        <name>Mg(2+)</name>
        <dbReference type="ChEBI" id="CHEBI:18420"/>
        <label>1</label>
    </ligand>
</feature>
<feature type="binding site" evidence="1">
    <location>
        <position position="194"/>
    </location>
    <ligand>
        <name>Mg(2+)</name>
        <dbReference type="ChEBI" id="CHEBI:18420"/>
        <label>5</label>
    </ligand>
</feature>
<feature type="binding site" evidence="1">
    <location>
        <position position="66"/>
    </location>
    <ligand>
        <name>Mg(2+)</name>
        <dbReference type="ChEBI" id="CHEBI:18420"/>
        <label>4</label>
    </ligand>
</feature>
<dbReference type="InterPro" id="IPR036921">
    <property type="entry name" value="PurM-like_N_sf"/>
</dbReference>
<dbReference type="SUPFAM" id="SSF56042">
    <property type="entry name" value="PurM C-terminal domain-like"/>
    <property type="match status" value="1"/>
</dbReference>
<feature type="binding site" evidence="1">
    <location>
        <position position="45"/>
    </location>
    <ligand>
        <name>substrate</name>
    </ligand>
</feature>
<dbReference type="InterPro" id="IPR016188">
    <property type="entry name" value="PurM-like_N"/>
</dbReference>
<feature type="binding site" evidence="1">
    <location>
        <position position="22"/>
    </location>
    <ligand>
        <name>Mg(2+)</name>
        <dbReference type="ChEBI" id="CHEBI:18420"/>
        <label>4</label>
    </ligand>
</feature>
<feature type="binding site" evidence="1">
    <location>
        <position position="38"/>
    </location>
    <ligand>
        <name>Mg(2+)</name>
        <dbReference type="ChEBI" id="CHEBI:18420"/>
        <label>2</label>
    </ligand>
</feature>
<feature type="binding site" evidence="1">
    <location>
        <position position="191"/>
    </location>
    <ligand>
        <name>Mg(2+)</name>
        <dbReference type="ChEBI" id="CHEBI:18420"/>
        <label>3</label>
    </ligand>
</feature>
<feature type="binding site" evidence="1">
    <location>
        <position position="111"/>
    </location>
    <ligand>
        <name>Mg(2+)</name>
        <dbReference type="ChEBI" id="CHEBI:18420"/>
        <label>1</label>
    </ligand>
</feature>
<dbReference type="PIRSF" id="PIRSF005303">
    <property type="entry name" value="Thiam_monoph_kin"/>
    <property type="match status" value="1"/>
</dbReference>
<dbReference type="InterPro" id="IPR006283">
    <property type="entry name" value="ThiL-like"/>
</dbReference>
<comment type="catalytic activity">
    <reaction evidence="1">
        <text>thiamine phosphate + ATP = thiamine diphosphate + ADP</text>
        <dbReference type="Rhea" id="RHEA:15913"/>
        <dbReference type="ChEBI" id="CHEBI:30616"/>
        <dbReference type="ChEBI" id="CHEBI:37575"/>
        <dbReference type="ChEBI" id="CHEBI:58937"/>
        <dbReference type="ChEBI" id="CHEBI:456216"/>
        <dbReference type="EC" id="2.7.4.16"/>
    </reaction>
</comment>
<dbReference type="HAMAP" id="MF_02128">
    <property type="entry name" value="TMP_kinase"/>
    <property type="match status" value="1"/>
</dbReference>
<dbReference type="SUPFAM" id="SSF55326">
    <property type="entry name" value="PurM N-terminal domain-like"/>
    <property type="match status" value="1"/>
</dbReference>
<dbReference type="GO" id="GO:0009229">
    <property type="term" value="P:thiamine diphosphate biosynthetic process"/>
    <property type="evidence" value="ECO:0007669"/>
    <property type="project" value="UniProtKB-UniRule"/>
</dbReference>
<proteinExistence type="inferred from homology"/>
<accession>A0A8J8B6N1</accession>
<reference evidence="3" key="1">
    <citation type="submission" date="2014-12" db="EMBL/GenBank/DDBJ databases">
        <authorList>
            <person name="Huang H.-H."/>
            <person name="Chen S.-C."/>
            <person name="Lai M.-C."/>
        </authorList>
    </citation>
    <scope>NUCLEOTIDE SEQUENCE</scope>
    <source>
        <strain evidence="3">K1F9705b</strain>
    </source>
</reference>
<dbReference type="CDD" id="cd02194">
    <property type="entry name" value="ThiL"/>
    <property type="match status" value="1"/>
</dbReference>
<evidence type="ECO:0000256" key="1">
    <source>
        <dbReference type="HAMAP-Rule" id="MF_02128"/>
    </source>
</evidence>
<dbReference type="GO" id="GO:0000287">
    <property type="term" value="F:magnesium ion binding"/>
    <property type="evidence" value="ECO:0007669"/>
    <property type="project" value="UniProtKB-UniRule"/>
</dbReference>
<dbReference type="EC" id="2.7.4.16" evidence="1"/>
<comment type="caution">
    <text evidence="3">The sequence shown here is derived from an EMBL/GenBank/DDBJ whole genome shotgun (WGS) entry which is preliminary data.</text>
</comment>
<keyword evidence="1" id="KW-0784">Thiamine biosynthesis</keyword>
<comment type="miscellaneous">
    <text evidence="1">Reaction mechanism of ThiL seems to utilize a direct, inline transfer of the gamma-phosphate of ATP to TMP rather than a phosphorylated enzyme intermediate.</text>
</comment>
<organism evidence="3 4">
    <name type="scientific">Methanocalculus chunghsingensis</name>
    <dbReference type="NCBI Taxonomy" id="156457"/>
    <lineage>
        <taxon>Archaea</taxon>
        <taxon>Methanobacteriati</taxon>
        <taxon>Methanobacteriota</taxon>
        <taxon>Stenosarchaea group</taxon>
        <taxon>Methanomicrobia</taxon>
        <taxon>Methanomicrobiales</taxon>
        <taxon>Methanocalculaceae</taxon>
        <taxon>Methanocalculus</taxon>
    </lineage>
</organism>
<keyword evidence="1 3" id="KW-0418">Kinase</keyword>
<dbReference type="InterPro" id="IPR036676">
    <property type="entry name" value="PurM-like_C_sf"/>
</dbReference>
<dbReference type="RefSeq" id="WP_343221830.1">
    <property type="nucleotide sequence ID" value="NZ_JWHL01000004.1"/>
</dbReference>
<comment type="caution">
    <text evidence="1">Lacks conserved residue(s) required for the propagation of feature annotation.</text>
</comment>
<feature type="binding site" evidence="1">
    <location>
        <position position="66"/>
    </location>
    <ligand>
        <name>Mg(2+)</name>
        <dbReference type="ChEBI" id="CHEBI:18420"/>
        <label>3</label>
    </ligand>
</feature>
<dbReference type="NCBIfam" id="TIGR01379">
    <property type="entry name" value="thiL"/>
    <property type="match status" value="1"/>
</dbReference>
<dbReference type="AlphaFoldDB" id="A0A8J8B6N1"/>
<dbReference type="UniPathway" id="UPA00060">
    <property type="reaction ID" value="UER00142"/>
</dbReference>
<dbReference type="Gene3D" id="3.30.1330.10">
    <property type="entry name" value="PurM-like, N-terminal domain"/>
    <property type="match status" value="1"/>
</dbReference>
<dbReference type="Gene3D" id="3.90.650.10">
    <property type="entry name" value="PurM-like C-terminal domain"/>
    <property type="match status" value="1"/>
</dbReference>
<comment type="function">
    <text evidence="1">Catalyzes the ATP-dependent phosphorylation of thiamine-monophosphate (TMP) to form thiamine-pyrophosphate (TPP), the active form of vitamin B1.</text>
</comment>
<feature type="binding site" evidence="1">
    <location>
        <position position="136"/>
    </location>
    <ligand>
        <name>ATP</name>
        <dbReference type="ChEBI" id="CHEBI:30616"/>
    </ligand>
</feature>
<dbReference type="Proteomes" id="UP000730161">
    <property type="component" value="Unassembled WGS sequence"/>
</dbReference>
<keyword evidence="1" id="KW-0808">Transferase</keyword>
<dbReference type="PANTHER" id="PTHR30270:SF3">
    <property type="entry name" value="THIAMINE-MONOPHOSPHATE KINASE"/>
    <property type="match status" value="1"/>
</dbReference>
<comment type="similarity">
    <text evidence="1">Belongs to the thiamine-monophosphate kinase family.</text>
</comment>
<feature type="binding site" evidence="1">
    <location>
        <position position="37"/>
    </location>
    <ligand>
        <name>Mg(2+)</name>
        <dbReference type="ChEBI" id="CHEBI:18420"/>
        <label>1</label>
    </ligand>
</feature>
<dbReference type="PANTHER" id="PTHR30270">
    <property type="entry name" value="THIAMINE-MONOPHOSPHATE KINASE"/>
    <property type="match status" value="1"/>
</dbReference>
<dbReference type="Pfam" id="PF00586">
    <property type="entry name" value="AIRS"/>
    <property type="match status" value="1"/>
</dbReference>
<evidence type="ECO:0000313" key="4">
    <source>
        <dbReference type="Proteomes" id="UP000730161"/>
    </source>
</evidence>
<keyword evidence="1" id="KW-0067">ATP-binding</keyword>